<dbReference type="PANTHER" id="PTHR46367">
    <property type="entry name" value="ATAXIN-7-LIKE PROTEIN 3"/>
    <property type="match status" value="1"/>
</dbReference>
<evidence type="ECO:0000256" key="8">
    <source>
        <dbReference type="ARBA" id="ARBA00023163"/>
    </source>
</evidence>
<evidence type="ECO:0000256" key="3">
    <source>
        <dbReference type="ARBA" id="ARBA00022771"/>
    </source>
</evidence>
<evidence type="ECO:0000256" key="1">
    <source>
        <dbReference type="ARBA" id="ARBA00004123"/>
    </source>
</evidence>
<comment type="subcellular location">
    <subcellularLocation>
        <location evidence="1 10">Nucleus</location>
    </subcellularLocation>
</comment>
<feature type="compositionally biased region" description="Low complexity" evidence="11">
    <location>
        <begin position="38"/>
        <end position="69"/>
    </location>
</feature>
<dbReference type="InterPro" id="IPR013246">
    <property type="entry name" value="SAGA_su_Sgf11"/>
</dbReference>
<keyword evidence="5" id="KW-0156">Chromatin regulator</keyword>
<protein>
    <recommendedName>
        <fullName evidence="10">SAGA-associated factor 11</fullName>
    </recommendedName>
</protein>
<reference evidence="14" key="1">
    <citation type="journal article" date="2020" name="PLoS Negl. Trop. Dis.">
        <title>High-quality nuclear genome for Sarcoptes scabiei-A critical resource for a neglected parasite.</title>
        <authorList>
            <person name="Korhonen P.K."/>
            <person name="Gasser R.B."/>
            <person name="Ma G."/>
            <person name="Wang T."/>
            <person name="Stroehlein A.J."/>
            <person name="Young N.D."/>
            <person name="Ang C.S."/>
            <person name="Fernando D.D."/>
            <person name="Lu H.C."/>
            <person name="Taylor S."/>
            <person name="Reynolds S.L."/>
            <person name="Mofiz E."/>
            <person name="Najaraj S.H."/>
            <person name="Gowda H."/>
            <person name="Madugundu A."/>
            <person name="Renuse S."/>
            <person name="Holt D."/>
            <person name="Pandey A."/>
            <person name="Papenfuss A.T."/>
            <person name="Fischer K."/>
        </authorList>
    </citation>
    <scope>NUCLEOTIDE SEQUENCE [LARGE SCALE GENOMIC DNA]</scope>
</reference>
<dbReference type="GO" id="GO:0003713">
    <property type="term" value="F:transcription coactivator activity"/>
    <property type="evidence" value="ECO:0007669"/>
    <property type="project" value="TreeGrafter"/>
</dbReference>
<keyword evidence="6" id="KW-0805">Transcription regulation</keyword>
<dbReference type="OrthoDB" id="21557at2759"/>
<evidence type="ECO:0000256" key="10">
    <source>
        <dbReference type="RuleBase" id="RU261113"/>
    </source>
</evidence>
<evidence type="ECO:0000256" key="2">
    <source>
        <dbReference type="ARBA" id="ARBA00022723"/>
    </source>
</evidence>
<keyword evidence="9" id="KW-0539">Nucleus</keyword>
<evidence type="ECO:0000256" key="6">
    <source>
        <dbReference type="ARBA" id="ARBA00023015"/>
    </source>
</evidence>
<organism evidence="12">
    <name type="scientific">Sarcoptes scabiei</name>
    <name type="common">Itch mite</name>
    <name type="synonym">Acarus scabiei</name>
    <dbReference type="NCBI Taxonomy" id="52283"/>
    <lineage>
        <taxon>Eukaryota</taxon>
        <taxon>Metazoa</taxon>
        <taxon>Ecdysozoa</taxon>
        <taxon>Arthropoda</taxon>
        <taxon>Chelicerata</taxon>
        <taxon>Arachnida</taxon>
        <taxon>Acari</taxon>
        <taxon>Acariformes</taxon>
        <taxon>Sarcoptiformes</taxon>
        <taxon>Astigmata</taxon>
        <taxon>Psoroptidia</taxon>
        <taxon>Sarcoptoidea</taxon>
        <taxon>Sarcoptidae</taxon>
        <taxon>Sarcoptinae</taxon>
        <taxon>Sarcoptes</taxon>
    </lineage>
</organism>
<evidence type="ECO:0000256" key="5">
    <source>
        <dbReference type="ARBA" id="ARBA00022853"/>
    </source>
</evidence>
<proteinExistence type="inferred from homology"/>
<dbReference type="PANTHER" id="PTHR46367:SF1">
    <property type="entry name" value="ATAXIN-7-LIKE PROTEIN 3"/>
    <property type="match status" value="1"/>
</dbReference>
<sequence length="295" mass="33406">MNLIGSNTMHTDHNLHRNEIVDNFSVLASHHIEELQSKESSSSIPILSRSPSSYTISSSSSSTQSRSPLKQQTFDNETVPNLIANASSSLIPFDPAFRNTLNHHHPDLQENDEQQRNPNHRDQRDRNNLNDLPNNQPHENHQDENDDDDNNDNNENGDGLDDEDHEFNLSNVVDEIYEDISRSLMMGILFNFYKSYKQNSIMMNVNEAIVEIEKERIHQAQKTELINNLANTKHDIFGHSLNGIKKLECICPKCSRSSAASRLAPHLEKCLGMGRNSSRLASKRIALAIKNSNSD</sequence>
<name>A0A834V910_SARSC</name>
<dbReference type="FunFam" id="3.30.160.60:FF:000118">
    <property type="entry name" value="Ataxin-7-like protein 3"/>
    <property type="match status" value="1"/>
</dbReference>
<evidence type="ECO:0000313" key="14">
    <source>
        <dbReference type="Proteomes" id="UP000070412"/>
    </source>
</evidence>
<evidence type="ECO:0000313" key="12">
    <source>
        <dbReference type="EMBL" id="KAF7488817.1"/>
    </source>
</evidence>
<keyword evidence="14" id="KW-1185">Reference proteome</keyword>
<gene>
    <name evidence="12" type="primary">SSS_23g</name>
    <name evidence="12" type="ORF">SSS_23</name>
</gene>
<feature type="region of interest" description="Disordered" evidence="11">
    <location>
        <begin position="95"/>
        <end position="165"/>
    </location>
</feature>
<comment type="similarity">
    <text evidence="10">Belongs to the SGF11 family.</text>
</comment>
<dbReference type="Gene3D" id="3.30.160.60">
    <property type="entry name" value="Classic Zinc Finger"/>
    <property type="match status" value="1"/>
</dbReference>
<keyword evidence="2" id="KW-0479">Metal-binding</keyword>
<dbReference type="InterPro" id="IPR051078">
    <property type="entry name" value="SGF11"/>
</dbReference>
<dbReference type="GO" id="GO:0000124">
    <property type="term" value="C:SAGA complex"/>
    <property type="evidence" value="ECO:0007669"/>
    <property type="project" value="TreeGrafter"/>
</dbReference>
<evidence type="ECO:0000313" key="13">
    <source>
        <dbReference type="EnsemblMetazoa" id="KAF7488817.1"/>
    </source>
</evidence>
<evidence type="ECO:0000256" key="9">
    <source>
        <dbReference type="ARBA" id="ARBA00023242"/>
    </source>
</evidence>
<comment type="function">
    <text evidence="10">Component of the transcription regulatory histone acetylation (HAT) complex SAGA, a multiprotein complex that activates transcription by remodeling chromatin and mediating histone acetylation and deubiquitination. Within the SAGA complex, participates in a subcomplex that specifically deubiquitinates histone H2B. The SAGA complex is recruited to specific gene promoters by activators, where it is required for transcription.</text>
</comment>
<evidence type="ECO:0000256" key="4">
    <source>
        <dbReference type="ARBA" id="ARBA00022833"/>
    </source>
</evidence>
<keyword evidence="7 10" id="KW-0010">Activator</keyword>
<reference evidence="12" key="2">
    <citation type="submission" date="2020-01" db="EMBL/GenBank/DDBJ databases">
        <authorList>
            <person name="Korhonen P.K.K."/>
            <person name="Guangxu M.G."/>
            <person name="Wang T.W."/>
            <person name="Stroehlein A.J.S."/>
            <person name="Young N.D."/>
            <person name="Ang C.-S.A."/>
            <person name="Fernando D.W.F."/>
            <person name="Lu H.L."/>
            <person name="Taylor S.T."/>
            <person name="Ehtesham M.E.M."/>
            <person name="Najaraj S.H.N."/>
            <person name="Harsha G.H.G."/>
            <person name="Madugundu A.M."/>
            <person name="Renuse S.R."/>
            <person name="Holt D.H."/>
            <person name="Pandey A.P."/>
            <person name="Papenfuss A.P."/>
            <person name="Gasser R.B.G."/>
            <person name="Fischer K.F."/>
        </authorList>
    </citation>
    <scope>NUCLEOTIDE SEQUENCE</scope>
    <source>
        <strain evidence="12">SSS_KF_BRIS2020</strain>
    </source>
</reference>
<accession>A0A834V910</accession>
<feature type="region of interest" description="Disordered" evidence="11">
    <location>
        <begin position="35"/>
        <end position="72"/>
    </location>
</feature>
<keyword evidence="3" id="KW-0863">Zinc-finger</keyword>
<dbReference type="GO" id="GO:0006325">
    <property type="term" value="P:chromatin organization"/>
    <property type="evidence" value="ECO:0007669"/>
    <property type="project" value="UniProtKB-KW"/>
</dbReference>
<reference evidence="13" key="3">
    <citation type="submission" date="2022-06" db="UniProtKB">
        <authorList>
            <consortium name="EnsemblMetazoa"/>
        </authorList>
    </citation>
    <scope>IDENTIFICATION</scope>
</reference>
<comment type="subunit">
    <text evidence="10">Component of some SAGA transcription coactivator-HAT complexes.</text>
</comment>
<keyword evidence="8" id="KW-0804">Transcription</keyword>
<dbReference type="EnsemblMetazoa" id="SSS_23s_mrna">
    <property type="protein sequence ID" value="KAF7488817.1"/>
    <property type="gene ID" value="SSS_23"/>
</dbReference>
<dbReference type="AlphaFoldDB" id="A0A834V910"/>
<dbReference type="GO" id="GO:0006357">
    <property type="term" value="P:regulation of transcription by RNA polymerase II"/>
    <property type="evidence" value="ECO:0007669"/>
    <property type="project" value="TreeGrafter"/>
</dbReference>
<evidence type="ECO:0000256" key="7">
    <source>
        <dbReference type="ARBA" id="ARBA00023159"/>
    </source>
</evidence>
<dbReference type="Proteomes" id="UP000070412">
    <property type="component" value="Unassembled WGS sequence"/>
</dbReference>
<evidence type="ECO:0000256" key="11">
    <source>
        <dbReference type="SAM" id="MobiDB-lite"/>
    </source>
</evidence>
<dbReference type="EMBL" id="WVUK01000065">
    <property type="protein sequence ID" value="KAF7488817.1"/>
    <property type="molecule type" value="Genomic_DNA"/>
</dbReference>
<feature type="compositionally biased region" description="Basic and acidic residues" evidence="11">
    <location>
        <begin position="104"/>
        <end position="128"/>
    </location>
</feature>
<dbReference type="GO" id="GO:0071819">
    <property type="term" value="C:DUBm complex"/>
    <property type="evidence" value="ECO:0007669"/>
    <property type="project" value="UniProtKB-ARBA"/>
</dbReference>
<dbReference type="GO" id="GO:0008270">
    <property type="term" value="F:zinc ion binding"/>
    <property type="evidence" value="ECO:0007669"/>
    <property type="project" value="UniProtKB-KW"/>
</dbReference>
<keyword evidence="4" id="KW-0862">Zinc</keyword>
<dbReference type="Pfam" id="PF08209">
    <property type="entry name" value="Sgf11"/>
    <property type="match status" value="1"/>
</dbReference>